<dbReference type="AlphaFoldDB" id="A0A6J4SBH1"/>
<evidence type="ECO:0008006" key="3">
    <source>
        <dbReference type="Google" id="ProtNLM"/>
    </source>
</evidence>
<reference evidence="2" key="1">
    <citation type="submission" date="2020-02" db="EMBL/GenBank/DDBJ databases">
        <authorList>
            <person name="Meier V. D."/>
        </authorList>
    </citation>
    <scope>NUCLEOTIDE SEQUENCE</scope>
    <source>
        <strain evidence="2">AVDCRST_MAG25</strain>
    </source>
</reference>
<feature type="transmembrane region" description="Helical" evidence="1">
    <location>
        <begin position="130"/>
        <end position="160"/>
    </location>
</feature>
<feature type="transmembrane region" description="Helical" evidence="1">
    <location>
        <begin position="308"/>
        <end position="324"/>
    </location>
</feature>
<evidence type="ECO:0000256" key="1">
    <source>
        <dbReference type="SAM" id="Phobius"/>
    </source>
</evidence>
<sequence>MRRTSSLIGFGILAVVLSLVTADVAYAHVKWFERAAEYSLRWDLFFRPLPMAFVAAVVLATLVAGIVWRRRGRGFVPGPEAFGARDEGRSTLYGLLPAILGVHVAVPLLFNGVQGNLFSPDNAMPVPWSNFLGLFETGVALSLFYGGFARIAAVGLAGLWLAGIPLLGLQPMLDNALFLGFAAFFFLAGRGPLSIDRVLFPRLEPPERLMGYAVPALRIGFGLSFVFVAFTEKFANLPLAQAFLERYPLNFTGALGVPLPDEVFILSGGSVELLVGLFLVFGIFPREIVLVALVPVNLTLTVFNYTELVGHLPIYGVLAVLLIWEPGQKNLSLWLRGLREGPRASLSTEGNSP</sequence>
<gene>
    <name evidence="2" type="ORF">AVDCRST_MAG25-3211</name>
</gene>
<feature type="transmembrane region" description="Helical" evidence="1">
    <location>
        <begin position="273"/>
        <end position="296"/>
    </location>
</feature>
<keyword evidence="1" id="KW-0472">Membrane</keyword>
<name>A0A6J4SBH1_9ACTN</name>
<feature type="transmembrane region" description="Helical" evidence="1">
    <location>
        <begin position="172"/>
        <end position="189"/>
    </location>
</feature>
<evidence type="ECO:0000313" key="2">
    <source>
        <dbReference type="EMBL" id="CAA9488227.1"/>
    </source>
</evidence>
<feature type="transmembrane region" description="Helical" evidence="1">
    <location>
        <begin position="51"/>
        <end position="69"/>
    </location>
</feature>
<proteinExistence type="predicted"/>
<dbReference type="EMBL" id="CADCVI010000214">
    <property type="protein sequence ID" value="CAA9488227.1"/>
    <property type="molecule type" value="Genomic_DNA"/>
</dbReference>
<keyword evidence="1" id="KW-0812">Transmembrane</keyword>
<accession>A0A6J4SBH1</accession>
<keyword evidence="1" id="KW-1133">Transmembrane helix</keyword>
<feature type="transmembrane region" description="Helical" evidence="1">
    <location>
        <begin position="209"/>
        <end position="230"/>
    </location>
</feature>
<protein>
    <recommendedName>
        <fullName evidence="3">DoxX family protein</fullName>
    </recommendedName>
</protein>
<feature type="transmembrane region" description="Helical" evidence="1">
    <location>
        <begin position="90"/>
        <end position="110"/>
    </location>
</feature>
<organism evidence="2">
    <name type="scientific">uncultured Rubrobacteraceae bacterium</name>
    <dbReference type="NCBI Taxonomy" id="349277"/>
    <lineage>
        <taxon>Bacteria</taxon>
        <taxon>Bacillati</taxon>
        <taxon>Actinomycetota</taxon>
        <taxon>Rubrobacteria</taxon>
        <taxon>Rubrobacterales</taxon>
        <taxon>Rubrobacteraceae</taxon>
        <taxon>environmental samples</taxon>
    </lineage>
</organism>